<proteinExistence type="predicted"/>
<dbReference type="InterPro" id="IPR036390">
    <property type="entry name" value="WH_DNA-bd_sf"/>
</dbReference>
<organism evidence="3 4">
    <name type="scientific">Steinernema hermaphroditum</name>
    <dbReference type="NCBI Taxonomy" id="289476"/>
    <lineage>
        <taxon>Eukaryota</taxon>
        <taxon>Metazoa</taxon>
        <taxon>Ecdysozoa</taxon>
        <taxon>Nematoda</taxon>
        <taxon>Chromadorea</taxon>
        <taxon>Rhabditida</taxon>
        <taxon>Tylenchina</taxon>
        <taxon>Panagrolaimomorpha</taxon>
        <taxon>Strongyloidoidea</taxon>
        <taxon>Steinernematidae</taxon>
        <taxon>Steinernema</taxon>
    </lineage>
</organism>
<dbReference type="AlphaFoldDB" id="A0AA39HKV3"/>
<evidence type="ECO:0000313" key="3">
    <source>
        <dbReference type="EMBL" id="KAK0407219.1"/>
    </source>
</evidence>
<feature type="region of interest" description="Disordered" evidence="1">
    <location>
        <begin position="1"/>
        <end position="20"/>
    </location>
</feature>
<reference evidence="3" key="1">
    <citation type="submission" date="2023-06" db="EMBL/GenBank/DDBJ databases">
        <title>Genomic analysis of the entomopathogenic nematode Steinernema hermaphroditum.</title>
        <authorList>
            <person name="Schwarz E.M."/>
            <person name="Heppert J.K."/>
            <person name="Baniya A."/>
            <person name="Schwartz H.T."/>
            <person name="Tan C.-H."/>
            <person name="Antoshechkin I."/>
            <person name="Sternberg P.W."/>
            <person name="Goodrich-Blair H."/>
            <person name="Dillman A.R."/>
        </authorList>
    </citation>
    <scope>NUCLEOTIDE SEQUENCE</scope>
    <source>
        <strain evidence="3">PS9179</strain>
        <tissue evidence="3">Whole animal</tissue>
    </source>
</reference>
<evidence type="ECO:0000259" key="2">
    <source>
        <dbReference type="Pfam" id="PF00610"/>
    </source>
</evidence>
<dbReference type="Pfam" id="PF00610">
    <property type="entry name" value="DEP"/>
    <property type="match status" value="1"/>
</dbReference>
<dbReference type="CDD" id="cd04371">
    <property type="entry name" value="DEP"/>
    <property type="match status" value="1"/>
</dbReference>
<keyword evidence="4" id="KW-1185">Reference proteome</keyword>
<dbReference type="Gene3D" id="1.10.10.10">
    <property type="entry name" value="Winged helix-like DNA-binding domain superfamily/Winged helix DNA-binding domain"/>
    <property type="match status" value="1"/>
</dbReference>
<comment type="caution">
    <text evidence="3">The sequence shown here is derived from an EMBL/GenBank/DDBJ whole genome shotgun (WGS) entry which is preliminary data.</text>
</comment>
<dbReference type="Proteomes" id="UP001175271">
    <property type="component" value="Unassembled WGS sequence"/>
</dbReference>
<feature type="region of interest" description="Disordered" evidence="1">
    <location>
        <begin position="155"/>
        <end position="174"/>
    </location>
</feature>
<accession>A0AA39HKV3</accession>
<dbReference type="InterPro" id="IPR000591">
    <property type="entry name" value="DEP_dom"/>
</dbReference>
<dbReference type="InterPro" id="IPR036388">
    <property type="entry name" value="WH-like_DNA-bd_sf"/>
</dbReference>
<evidence type="ECO:0000256" key="1">
    <source>
        <dbReference type="SAM" id="MobiDB-lite"/>
    </source>
</evidence>
<feature type="domain" description="DEP" evidence="2">
    <location>
        <begin position="52"/>
        <end position="128"/>
    </location>
</feature>
<feature type="compositionally biased region" description="Polar residues" evidence="1">
    <location>
        <begin position="156"/>
        <end position="166"/>
    </location>
</feature>
<protein>
    <recommendedName>
        <fullName evidence="2">DEP domain-containing protein</fullName>
    </recommendedName>
</protein>
<evidence type="ECO:0000313" key="4">
    <source>
        <dbReference type="Proteomes" id="UP001175271"/>
    </source>
</evidence>
<dbReference type="PANTHER" id="PTHR16206">
    <property type="entry name" value="DEP DOMAIN-CONTAINING"/>
    <property type="match status" value="1"/>
</dbReference>
<gene>
    <name evidence="3" type="ORF">QR680_019084</name>
</gene>
<sequence>MKRNERPPLGARHVPSSTHRPLNVLNEEAENNPKFQATQLWNSIVRKFCQDVPRKRHRKNIRFYDNTFTGKKAVDFLLEVLPTLVDENRDVTRAKCVLLMEKFFENDIVRHCRRNLSVGFKDTAELYELSPAGEEIAREARPPLRRISWSHDKTQESWQHSMNNGTPGMERLPPTDLPSIPKMSMTRRMSMSHINLTTLHDAHETPKDLYSRFNFGFQW</sequence>
<dbReference type="EMBL" id="JAUCMV010000004">
    <property type="protein sequence ID" value="KAK0407219.1"/>
    <property type="molecule type" value="Genomic_DNA"/>
</dbReference>
<dbReference type="PANTHER" id="PTHR16206:SF4">
    <property type="entry name" value="PROTEIN LET-99"/>
    <property type="match status" value="1"/>
</dbReference>
<dbReference type="SUPFAM" id="SSF46785">
    <property type="entry name" value="Winged helix' DNA-binding domain"/>
    <property type="match status" value="1"/>
</dbReference>
<name>A0AA39HKV3_9BILA</name>
<dbReference type="GO" id="GO:0035556">
    <property type="term" value="P:intracellular signal transduction"/>
    <property type="evidence" value="ECO:0007669"/>
    <property type="project" value="InterPro"/>
</dbReference>